<evidence type="ECO:0000313" key="2">
    <source>
        <dbReference type="Proteomes" id="UP001151071"/>
    </source>
</evidence>
<dbReference type="Proteomes" id="UP001151071">
    <property type="component" value="Unassembled WGS sequence"/>
</dbReference>
<keyword evidence="2" id="KW-1185">Reference proteome</keyword>
<sequence>MQTGLFDFESTSAPFGLNDVIAALKKVRVHVLTDEYRLHKKIAEQLDQASIPYTREYRLGNGNRVDFLTANGIAIEAKKRKPNKKQVLAQLERYASFPEVKAVILVIERYQGVPEEINGKPCFCIGLNRLWGLSSK</sequence>
<name>A0A9X3TV35_9BACL</name>
<comment type="caution">
    <text evidence="1">The sequence shown here is derived from an EMBL/GenBank/DDBJ whole genome shotgun (WGS) entry which is preliminary data.</text>
</comment>
<dbReference type="EMBL" id="JAPYYP010000070">
    <property type="protein sequence ID" value="MDA5111084.1"/>
    <property type="molecule type" value="Genomic_DNA"/>
</dbReference>
<accession>A0A9X3TV35</accession>
<protein>
    <submittedName>
        <fullName evidence="1">Uncharacterized protein</fullName>
    </submittedName>
</protein>
<evidence type="ECO:0000313" key="1">
    <source>
        <dbReference type="EMBL" id="MDA5111084.1"/>
    </source>
</evidence>
<reference evidence="1" key="1">
    <citation type="submission" date="2022-12" db="EMBL/GenBank/DDBJ databases">
        <title>Draft genome sequence of the thermophilic strain Brevibacillus thermoruber HT42, isolated from Los Humeros, Puebla, Mexico, with biotechnological potential.</title>
        <authorList>
            <person name="Lara Sanchez J."/>
            <person name="Solis Palacios R."/>
            <person name="Bustos Baena A.S."/>
            <person name="Ruz Baez A.E."/>
            <person name="Espinosa Luna G."/>
            <person name="Oliart Ros R.M."/>
        </authorList>
    </citation>
    <scope>NUCLEOTIDE SEQUENCE</scope>
    <source>
        <strain evidence="1">HT42</strain>
    </source>
</reference>
<gene>
    <name evidence="1" type="ORF">O3V59_22390</name>
</gene>
<organism evidence="1 2">
    <name type="scientific">Brevibacillus thermoruber</name>
    <dbReference type="NCBI Taxonomy" id="33942"/>
    <lineage>
        <taxon>Bacteria</taxon>
        <taxon>Bacillati</taxon>
        <taxon>Bacillota</taxon>
        <taxon>Bacilli</taxon>
        <taxon>Bacillales</taxon>
        <taxon>Paenibacillaceae</taxon>
        <taxon>Brevibacillus</taxon>
    </lineage>
</organism>
<dbReference type="RefSeq" id="WP_271141104.1">
    <property type="nucleotide sequence ID" value="NZ_JAPYYP010000070.1"/>
</dbReference>
<dbReference type="AlphaFoldDB" id="A0A9X3TV35"/>
<proteinExistence type="predicted"/>